<feature type="compositionally biased region" description="Basic and acidic residues" evidence="4">
    <location>
        <begin position="77"/>
        <end position="90"/>
    </location>
</feature>
<evidence type="ECO:0000256" key="2">
    <source>
        <dbReference type="ARBA" id="ARBA00005907"/>
    </source>
</evidence>
<dbReference type="AlphaFoldDB" id="A0A081CBJ5"/>
<evidence type="ECO:0000313" key="6">
    <source>
        <dbReference type="Proteomes" id="UP000053758"/>
    </source>
</evidence>
<dbReference type="InterPro" id="IPR005343">
    <property type="entry name" value="Noc2"/>
</dbReference>
<dbReference type="SUPFAM" id="SSF48371">
    <property type="entry name" value="ARM repeat"/>
    <property type="match status" value="1"/>
</dbReference>
<dbReference type="PANTHER" id="PTHR12687">
    <property type="entry name" value="NUCLEOLAR COMPLEX 2 AND RAD4-RELATED"/>
    <property type="match status" value="1"/>
</dbReference>
<evidence type="ECO:0000256" key="4">
    <source>
        <dbReference type="SAM" id="MobiDB-lite"/>
    </source>
</evidence>
<dbReference type="PANTHER" id="PTHR12687:SF4">
    <property type="entry name" value="NUCLEOLAR COMPLEX PROTEIN 2 HOMOLOG"/>
    <property type="match status" value="1"/>
</dbReference>
<name>A0A081CBJ5_PSEA2</name>
<evidence type="ECO:0000313" key="5">
    <source>
        <dbReference type="EMBL" id="GAK64041.1"/>
    </source>
</evidence>
<gene>
    <name evidence="5" type="ORF">PAN0_004d2250</name>
</gene>
<keyword evidence="6" id="KW-1185">Reference proteome</keyword>
<dbReference type="InterPro" id="IPR016024">
    <property type="entry name" value="ARM-type_fold"/>
</dbReference>
<dbReference type="GO" id="GO:0042273">
    <property type="term" value="P:ribosomal large subunit biogenesis"/>
    <property type="evidence" value="ECO:0007669"/>
    <property type="project" value="TreeGrafter"/>
</dbReference>
<accession>A0A081CBJ5</accession>
<protein>
    <submittedName>
        <fullName evidence="5">Noc2-domain-containing protein</fullName>
    </submittedName>
</protein>
<reference evidence="5" key="1">
    <citation type="submission" date="2014-07" db="EMBL/GenBank/DDBJ databases">
        <title>Draft genome sequence of the yeast Pseudozyma antarctica JCM 10317 known as a producer of lipase B which used in a wide range of industrial applications.</title>
        <authorList>
            <person name="Morita T."/>
            <person name="Saika A."/>
            <person name="Koike H."/>
        </authorList>
    </citation>
    <scope>NUCLEOTIDE SEQUENCE</scope>
    <source>
        <strain evidence="5">JCM 10317</strain>
    </source>
</reference>
<dbReference type="Proteomes" id="UP000053758">
    <property type="component" value="Unassembled WGS sequence"/>
</dbReference>
<dbReference type="GeneID" id="26303197"/>
<dbReference type="EMBL" id="DF830071">
    <property type="protein sequence ID" value="GAK64041.1"/>
    <property type="molecule type" value="Genomic_DNA"/>
</dbReference>
<feature type="region of interest" description="Disordered" evidence="4">
    <location>
        <begin position="63"/>
        <end position="210"/>
    </location>
</feature>
<feature type="region of interest" description="Disordered" evidence="4">
    <location>
        <begin position="215"/>
        <end position="234"/>
    </location>
</feature>
<keyword evidence="3" id="KW-0539">Nucleus</keyword>
<proteinExistence type="inferred from homology"/>
<feature type="compositionally biased region" description="Acidic residues" evidence="4">
    <location>
        <begin position="149"/>
        <end position="162"/>
    </location>
</feature>
<dbReference type="GO" id="GO:0005654">
    <property type="term" value="C:nucleoplasm"/>
    <property type="evidence" value="ECO:0007669"/>
    <property type="project" value="TreeGrafter"/>
</dbReference>
<feature type="region of interest" description="Disordered" evidence="4">
    <location>
        <begin position="785"/>
        <end position="824"/>
    </location>
</feature>
<feature type="compositionally biased region" description="Acidic residues" evidence="4">
    <location>
        <begin position="215"/>
        <end position="224"/>
    </location>
</feature>
<evidence type="ECO:0000256" key="1">
    <source>
        <dbReference type="ARBA" id="ARBA00004123"/>
    </source>
</evidence>
<feature type="compositionally biased region" description="Low complexity" evidence="4">
    <location>
        <begin position="273"/>
        <end position="283"/>
    </location>
</feature>
<dbReference type="HOGENOM" id="CLU_011272_0_0_1"/>
<sequence length="824" mass="92742">MQGAAVFCFLGADSTSSLEERLSLAARFFCAPPPFSPSTVALLEKLSVTRTSTTYLETRLVTARTASPPSDPSKAGVDLESRHRAPESKMGKQTKGTKKFLRTQLDSTIKRRREHQKKRKVIERSAAAKKQKQLRNTGKKGKGANREEAPEDLAEFDDDDDVADKMAADAGKSGLKGMSVDDFLGGGFKSAADDDEDAEDDDEDDDEDAADDLEDVEEMSDEEGVGMHAQDLEKLKEKDPEFYAYLQENDKELLQFGQESDDDEDDDEEEQSSSKAKATTSKAAKAETGPQRVTIKMLAGWQKSMLTHRSLKALRRLLIAFRCAVKPEEEDQRAEGASFIIEEARVFNKLVLTALKYTPVVLQHHVPLSEDKQGNIKIPSNNKKWNLIKKPIQSYFSNLFLLTETLTEPRMLEIVVRESTRMVPYALCIPKTTREFIKVALNLWSSQVSEDGVRMSAFLTLRRLGMAGGTASLENVLRGVYSSFIQSSRSVSIHTQPMLNFMKNTAVELYLLDADVAYTQAFGFIRQLAIHLRNCIKTKTKDAFKAVLNWQFVSAVEFWSLLLSRACDEESEAQAGVESPLKPLIYPLVQVATGVVGMVPNSRYFPYRLHLLKAMMRIVSRTGTYIPLAPLVLFVFESPEFQRKLKGSTAAPIDFSTTLRAPTQMVRTRPYSNQLLSEYSFLLLEFLASQSRSIALPELVLPLQIQLKRLSKTTTNAKFQAEAKQLLDKSHQTALWVGKQREAIDFTPKDLDKVKNWEMDAKENPLEAMLRLAKKVRAKQEALIKAQAQVVRDDDDEDDDEDEEDDEDEDEDEMEVDEEDEDDE</sequence>
<evidence type="ECO:0000256" key="3">
    <source>
        <dbReference type="ARBA" id="ARBA00023242"/>
    </source>
</evidence>
<dbReference type="GO" id="GO:0030691">
    <property type="term" value="C:Noc2p-Noc3p complex"/>
    <property type="evidence" value="ECO:0007669"/>
    <property type="project" value="TreeGrafter"/>
</dbReference>
<feature type="region of interest" description="Disordered" evidence="4">
    <location>
        <begin position="258"/>
        <end position="289"/>
    </location>
</feature>
<dbReference type="GO" id="GO:0030690">
    <property type="term" value="C:Noc1p-Noc2p complex"/>
    <property type="evidence" value="ECO:0007669"/>
    <property type="project" value="TreeGrafter"/>
</dbReference>
<feature type="compositionally biased region" description="Acidic residues" evidence="4">
    <location>
        <begin position="259"/>
        <end position="271"/>
    </location>
</feature>
<dbReference type="RefSeq" id="XP_014657681.1">
    <property type="nucleotide sequence ID" value="XM_014802195.1"/>
</dbReference>
<organism evidence="5">
    <name type="scientific">Pseudozyma antarctica</name>
    <name type="common">Yeast</name>
    <name type="synonym">Candida antarctica</name>
    <dbReference type="NCBI Taxonomy" id="84753"/>
    <lineage>
        <taxon>Eukaryota</taxon>
        <taxon>Fungi</taxon>
        <taxon>Dikarya</taxon>
        <taxon>Basidiomycota</taxon>
        <taxon>Ustilaginomycotina</taxon>
        <taxon>Ustilaginomycetes</taxon>
        <taxon>Ustilaginales</taxon>
        <taxon>Ustilaginaceae</taxon>
        <taxon>Moesziomyces</taxon>
    </lineage>
</organism>
<comment type="similarity">
    <text evidence="2">Belongs to the NOC2 family.</text>
</comment>
<dbReference type="GO" id="GO:0005730">
    <property type="term" value="C:nucleolus"/>
    <property type="evidence" value="ECO:0007669"/>
    <property type="project" value="TreeGrafter"/>
</dbReference>
<feature type="compositionally biased region" description="Acidic residues" evidence="4">
    <location>
        <begin position="793"/>
        <end position="824"/>
    </location>
</feature>
<feature type="compositionally biased region" description="Acidic residues" evidence="4">
    <location>
        <begin position="193"/>
        <end position="210"/>
    </location>
</feature>
<feature type="compositionally biased region" description="Basic residues" evidence="4">
    <location>
        <begin position="110"/>
        <end position="143"/>
    </location>
</feature>
<comment type="subcellular location">
    <subcellularLocation>
        <location evidence="1">Nucleus</location>
    </subcellularLocation>
</comment>
<dbReference type="Pfam" id="PF03715">
    <property type="entry name" value="Noc2"/>
    <property type="match status" value="1"/>
</dbReference>